<keyword evidence="3" id="KW-1185">Reference proteome</keyword>
<name>A0ABS2DNT0_9BURK</name>
<dbReference type="EMBL" id="JACJJC010000001">
    <property type="protein sequence ID" value="MBM6703004.1"/>
    <property type="molecule type" value="Genomic_DNA"/>
</dbReference>
<comment type="caution">
    <text evidence="2">The sequence shown here is derived from an EMBL/GenBank/DDBJ whole genome shotgun (WGS) entry which is preliminary data.</text>
</comment>
<reference evidence="2 3" key="1">
    <citation type="journal article" date="2021" name="Sci. Rep.">
        <title>The distribution of antibiotic resistance genes in chicken gut microbiota commensals.</title>
        <authorList>
            <person name="Juricova H."/>
            <person name="Matiasovicova J."/>
            <person name="Kubasova T."/>
            <person name="Cejkova D."/>
            <person name="Rychlik I."/>
        </authorList>
    </citation>
    <scope>NUCLEOTIDE SEQUENCE [LARGE SCALE GENOMIC DNA]</scope>
    <source>
        <strain evidence="2 3">An829</strain>
    </source>
</reference>
<sequence length="741" mass="79267">MRYLRYFLTVLLILAVLTLIVVTAQFFFTTPERVGARLNHFLEVTAGLRLENPQPAELKRFPKLVATLPAGEIVDVKTGCALGAFDRAVFTLEPFALFAETPKIARIEVDGAVLEVPTERIRLPRSAQSSVTEPPTDEARVGNEELDRIEQPKKPGISSESDVFWTINEIELRDAEIRLSGAASGATLTGTRLVLRDFSENGATLQINTALIAGGFKGEFLGSTAVTRSKDGRLRANALSTAFSGLAFEEKTELSLAADSLVLANEGLEVSNLSVRAQSAEGLTLSATAPRARLTEADFAAVLRIDVQARVGEETLNFLASGSLEHAFGTGRTALSQLAIDTAPGNAAGAANRLTGSLEIDRTERSGAVALDGFFFGAPAELKARIALPGLSPSERPLLEGRIRTGEPTEHETALLGLFARAARHIDFKGTLDFTGLAADAQATAFQADVIAQAGRVTVSSRNAQCFSGETAFTATLAPDATWRAKAVIADGSAGSLFGVLGFSPVASGVLSGELVASGRISAETYLSKLEARGVVRTGVLKGFDLVKAVDILVADRPEETPPEVVKPEAATPFETLRFDVCLGCSSVDEAPAVEIKGEALGENWHAGFSGTRSALQTRFDVALGEDRPHVPLAAELKRSASPTAYVWTPDWQRAYAHVEEILPSGFSIEGALRRFKRTLRDFWEGLEAPALPSFEESISTPNFELPTLPDNWRWPWEDDAPAQTAPSAPMAETNADPRSI</sequence>
<dbReference type="Proteomes" id="UP000715095">
    <property type="component" value="Unassembled WGS sequence"/>
</dbReference>
<accession>A0ABS2DNT0</accession>
<proteinExistence type="predicted"/>
<evidence type="ECO:0000313" key="2">
    <source>
        <dbReference type="EMBL" id="MBM6703004.1"/>
    </source>
</evidence>
<protein>
    <recommendedName>
        <fullName evidence="4">AsmA domain-containing protein</fullName>
    </recommendedName>
</protein>
<evidence type="ECO:0000313" key="3">
    <source>
        <dbReference type="Proteomes" id="UP000715095"/>
    </source>
</evidence>
<evidence type="ECO:0008006" key="4">
    <source>
        <dbReference type="Google" id="ProtNLM"/>
    </source>
</evidence>
<evidence type="ECO:0000256" key="1">
    <source>
        <dbReference type="SAM" id="MobiDB-lite"/>
    </source>
</evidence>
<feature type="region of interest" description="Disordered" evidence="1">
    <location>
        <begin position="715"/>
        <end position="741"/>
    </location>
</feature>
<dbReference type="RefSeq" id="WP_205101396.1">
    <property type="nucleotide sequence ID" value="NZ_JACJJC010000001.1"/>
</dbReference>
<gene>
    <name evidence="2" type="ORF">H6A60_00555</name>
</gene>
<organism evidence="2 3">
    <name type="scientific">Sutterella massiliensis</name>
    <dbReference type="NCBI Taxonomy" id="1816689"/>
    <lineage>
        <taxon>Bacteria</taxon>
        <taxon>Pseudomonadati</taxon>
        <taxon>Pseudomonadota</taxon>
        <taxon>Betaproteobacteria</taxon>
        <taxon>Burkholderiales</taxon>
        <taxon>Sutterellaceae</taxon>
        <taxon>Sutterella</taxon>
    </lineage>
</organism>